<sequence length="96" mass="11266">MRTLTLRLKGIWFQQIRDGLKPEEYRLATPYWRKRLEGREYDQIVLTWGYPKGTDHARRLVRPWLGCRLTVITHPEFGCLPVDVFAINVADASVLP</sequence>
<dbReference type="OrthoDB" id="9133299at2"/>
<dbReference type="RefSeq" id="WP_134192911.1">
    <property type="nucleotide sequence ID" value="NZ_JBHLUW010000061.1"/>
</dbReference>
<dbReference type="EMBL" id="SORE01000011">
    <property type="protein sequence ID" value="TDY48296.1"/>
    <property type="molecule type" value="Genomic_DNA"/>
</dbReference>
<keyword evidence="2" id="KW-1185">Reference proteome</keyword>
<accession>A0A4R8LPX8</accession>
<gene>
    <name evidence="1" type="ORF">BX592_111231</name>
</gene>
<comment type="caution">
    <text evidence="1">The sequence shown here is derived from an EMBL/GenBank/DDBJ whole genome shotgun (WGS) entry which is preliminary data.</text>
</comment>
<dbReference type="AlphaFoldDB" id="A0A4R8LPX8"/>
<reference evidence="1 2" key="1">
    <citation type="submission" date="2019-03" db="EMBL/GenBank/DDBJ databases">
        <title>Genomic Encyclopedia of Type Strains, Phase III (KMG-III): the genomes of soil and plant-associated and newly described type strains.</title>
        <authorList>
            <person name="Whitman W."/>
        </authorList>
    </citation>
    <scope>NUCLEOTIDE SEQUENCE [LARGE SCALE GENOMIC DNA]</scope>
    <source>
        <strain evidence="1 2">LMG 29544</strain>
    </source>
</reference>
<dbReference type="Proteomes" id="UP000295509">
    <property type="component" value="Unassembled WGS sequence"/>
</dbReference>
<name>A0A4R8LPX8_9BURK</name>
<evidence type="ECO:0008006" key="3">
    <source>
        <dbReference type="Google" id="ProtNLM"/>
    </source>
</evidence>
<proteinExistence type="predicted"/>
<protein>
    <recommendedName>
        <fullName evidence="3">ASCH domain-containing protein</fullName>
    </recommendedName>
</protein>
<organism evidence="1 2">
    <name type="scientific">Paraburkholderia rhizosphaerae</name>
    <dbReference type="NCBI Taxonomy" id="480658"/>
    <lineage>
        <taxon>Bacteria</taxon>
        <taxon>Pseudomonadati</taxon>
        <taxon>Pseudomonadota</taxon>
        <taxon>Betaproteobacteria</taxon>
        <taxon>Burkholderiales</taxon>
        <taxon>Burkholderiaceae</taxon>
        <taxon>Paraburkholderia</taxon>
    </lineage>
</organism>
<evidence type="ECO:0000313" key="2">
    <source>
        <dbReference type="Proteomes" id="UP000295509"/>
    </source>
</evidence>
<evidence type="ECO:0000313" key="1">
    <source>
        <dbReference type="EMBL" id="TDY48296.1"/>
    </source>
</evidence>